<keyword evidence="2 3" id="KW-0378">Hydrolase</keyword>
<comment type="similarity">
    <text evidence="1">Belongs to the esterase D family.</text>
</comment>
<dbReference type="Gene3D" id="3.40.50.1820">
    <property type="entry name" value="alpha/beta hydrolase"/>
    <property type="match status" value="1"/>
</dbReference>
<dbReference type="OrthoDB" id="9784036at2"/>
<sequence length="290" mass="32961">MRRSFLFLFLTLVCVTGWGQSRKKEAKTASKPFVLGVIDEIPSQILDEKRILNIYLPEGYNPKDTVRYPVIYLLDGGADEDFIHVVGLVQFNNFPWIERVPKSIVVGIANKDRRKDFTYPTTLPADQKRYPTAGKSENFISFLEKELQPYIEKNYPTNPSKTLIGQSLGGLLATEILFKKPTLFNKYIIISPSIWWDNGSILTQAPAILEKSFTPKTEVYLGVGKEGLTPGDIPRVMEVDVNLLVEKLRKTDNKNLSVYFDYLPDEDHATITHQAVFNAFRALYPVPAKK</sequence>
<dbReference type="Pfam" id="PF00756">
    <property type="entry name" value="Esterase"/>
    <property type="match status" value="1"/>
</dbReference>
<evidence type="ECO:0000256" key="2">
    <source>
        <dbReference type="ARBA" id="ARBA00022801"/>
    </source>
</evidence>
<name>A0A5M8QEL4_9BACT</name>
<dbReference type="EMBL" id="JBGOGF010000002">
    <property type="protein sequence ID" value="MFA1770400.1"/>
    <property type="molecule type" value="Genomic_DNA"/>
</dbReference>
<dbReference type="RefSeq" id="WP_149098428.1">
    <property type="nucleotide sequence ID" value="NZ_BMMG01000003.1"/>
</dbReference>
<dbReference type="InterPro" id="IPR052558">
    <property type="entry name" value="Siderophore_Hydrolase_D"/>
</dbReference>
<evidence type="ECO:0000313" key="4">
    <source>
        <dbReference type="EMBL" id="MFA1770400.1"/>
    </source>
</evidence>
<reference evidence="3 5" key="1">
    <citation type="submission" date="2019-07" db="EMBL/GenBank/DDBJ databases">
        <authorList>
            <person name="Qu J.-H."/>
        </authorList>
    </citation>
    <scope>NUCLEOTIDE SEQUENCE [LARGE SCALE GENOMIC DNA]</scope>
    <source>
        <strain evidence="3 5">MDT1-10-3</strain>
    </source>
</reference>
<dbReference type="PANTHER" id="PTHR40841">
    <property type="entry name" value="SIDEROPHORE TRIACETYLFUSARININE C ESTERASE"/>
    <property type="match status" value="1"/>
</dbReference>
<gene>
    <name evidence="4" type="ORF">ACD591_03790</name>
    <name evidence="3" type="ORF">FOE74_09860</name>
</gene>
<keyword evidence="6" id="KW-1185">Reference proteome</keyword>
<dbReference type="PANTHER" id="PTHR40841:SF2">
    <property type="entry name" value="SIDEROPHORE-DEGRADING ESTERASE (EUROFUNG)"/>
    <property type="match status" value="1"/>
</dbReference>
<dbReference type="Proteomes" id="UP000323866">
    <property type="component" value="Unassembled WGS sequence"/>
</dbReference>
<comment type="caution">
    <text evidence="3">The sequence shown here is derived from an EMBL/GenBank/DDBJ whole genome shotgun (WGS) entry which is preliminary data.</text>
</comment>
<organism evidence="3 5">
    <name type="scientific">Rufibacter glacialis</name>
    <dbReference type="NCBI Taxonomy" id="1259555"/>
    <lineage>
        <taxon>Bacteria</taxon>
        <taxon>Pseudomonadati</taxon>
        <taxon>Bacteroidota</taxon>
        <taxon>Cytophagia</taxon>
        <taxon>Cytophagales</taxon>
        <taxon>Hymenobacteraceae</taxon>
        <taxon>Rufibacter</taxon>
    </lineage>
</organism>
<protein>
    <submittedName>
        <fullName evidence="3">Alpha/beta hydrolase</fullName>
    </submittedName>
</protein>
<accession>A0A5M8QEL4</accession>
<dbReference type="InterPro" id="IPR000801">
    <property type="entry name" value="Esterase-like"/>
</dbReference>
<evidence type="ECO:0000313" key="3">
    <source>
        <dbReference type="EMBL" id="KAA6434485.1"/>
    </source>
</evidence>
<proteinExistence type="inferred from homology"/>
<dbReference type="InterPro" id="IPR029058">
    <property type="entry name" value="AB_hydrolase_fold"/>
</dbReference>
<dbReference type="SUPFAM" id="SSF53474">
    <property type="entry name" value="alpha/beta-Hydrolases"/>
    <property type="match status" value="1"/>
</dbReference>
<dbReference type="GO" id="GO:0016788">
    <property type="term" value="F:hydrolase activity, acting on ester bonds"/>
    <property type="evidence" value="ECO:0007669"/>
    <property type="project" value="TreeGrafter"/>
</dbReference>
<dbReference type="Proteomes" id="UP001570846">
    <property type="component" value="Unassembled WGS sequence"/>
</dbReference>
<evidence type="ECO:0000256" key="1">
    <source>
        <dbReference type="ARBA" id="ARBA00005622"/>
    </source>
</evidence>
<dbReference type="EMBL" id="VKKZ01000020">
    <property type="protein sequence ID" value="KAA6434485.1"/>
    <property type="molecule type" value="Genomic_DNA"/>
</dbReference>
<dbReference type="AlphaFoldDB" id="A0A5M8QEL4"/>
<evidence type="ECO:0000313" key="5">
    <source>
        <dbReference type="Proteomes" id="UP000323866"/>
    </source>
</evidence>
<reference evidence="4 6" key="3">
    <citation type="submission" date="2024-08" db="EMBL/GenBank/DDBJ databases">
        <authorList>
            <person name="Wei W."/>
        </authorList>
    </citation>
    <scope>NUCLEOTIDE SEQUENCE [LARGE SCALE GENOMIC DNA]</scope>
    <source>
        <strain evidence="4 6">XU2</strain>
    </source>
</reference>
<reference evidence="3 5" key="2">
    <citation type="submission" date="2019-09" db="EMBL/GenBank/DDBJ databases">
        <title>A bacterium isolated from glacier soil.</title>
        <authorList>
            <person name="Liu Q."/>
        </authorList>
    </citation>
    <scope>NUCLEOTIDE SEQUENCE [LARGE SCALE GENOMIC DNA]</scope>
    <source>
        <strain evidence="3 5">MDT1-10-3</strain>
    </source>
</reference>
<evidence type="ECO:0000313" key="6">
    <source>
        <dbReference type="Proteomes" id="UP001570846"/>
    </source>
</evidence>